<dbReference type="PANTHER" id="PTHR36156:SF2">
    <property type="entry name" value="CUPIN TYPE-2 DOMAIN-CONTAINING PROTEIN"/>
    <property type="match status" value="1"/>
</dbReference>
<reference evidence="2 3" key="1">
    <citation type="submission" date="2016-04" db="EMBL/GenBank/DDBJ databases">
        <title>A degradative enzymes factory behind the ericoid mycorrhizal symbiosis.</title>
        <authorList>
            <consortium name="DOE Joint Genome Institute"/>
            <person name="Martino E."/>
            <person name="Morin E."/>
            <person name="Grelet G."/>
            <person name="Kuo A."/>
            <person name="Kohler A."/>
            <person name="Daghino S."/>
            <person name="Barry K."/>
            <person name="Choi C."/>
            <person name="Cichocki N."/>
            <person name="Clum A."/>
            <person name="Copeland A."/>
            <person name="Hainaut M."/>
            <person name="Haridas S."/>
            <person name="Labutti K."/>
            <person name="Lindquist E."/>
            <person name="Lipzen A."/>
            <person name="Khouja H.-R."/>
            <person name="Murat C."/>
            <person name="Ohm R."/>
            <person name="Olson A."/>
            <person name="Spatafora J."/>
            <person name="Veneault-Fourrey C."/>
            <person name="Henrissat B."/>
            <person name="Grigoriev I."/>
            <person name="Martin F."/>
            <person name="Perotto S."/>
        </authorList>
    </citation>
    <scope>NUCLEOTIDE SEQUENCE [LARGE SCALE GENOMIC DNA]</scope>
    <source>
        <strain evidence="2 3">E</strain>
    </source>
</reference>
<keyword evidence="3" id="KW-1185">Reference proteome</keyword>
<dbReference type="Gene3D" id="2.20.70.150">
    <property type="match status" value="1"/>
</dbReference>
<sequence>MPSSKLDYSTPVRRIITSHDPKGVAIFASDDLLHPDDPTTAPAFSAPNESSAFGVIQIHRSRGFPADNQLQLKEVHKTLVPLADTKGAHCRIVDLPPAEASWIHRTLSLDYVVVLKGEVTLIIDGGVEKTLKEQDVVVMRGTNHEWVNRGKELARVFAVLVPSKEIVTDEGVRLTKTEAGDIFDPKEEDD</sequence>
<dbReference type="STRING" id="1095630.A0A2J6SR85"/>
<protein>
    <recommendedName>
        <fullName evidence="1">Cupin type-2 domain-containing protein</fullName>
    </recommendedName>
</protein>
<dbReference type="InterPro" id="IPR013096">
    <property type="entry name" value="Cupin_2"/>
</dbReference>
<dbReference type="GeneID" id="36585419"/>
<dbReference type="InterPro" id="IPR014710">
    <property type="entry name" value="RmlC-like_jellyroll"/>
</dbReference>
<dbReference type="OrthoDB" id="5840532at2759"/>
<dbReference type="Proteomes" id="UP000235371">
    <property type="component" value="Unassembled WGS sequence"/>
</dbReference>
<evidence type="ECO:0000313" key="2">
    <source>
        <dbReference type="EMBL" id="PMD53213.1"/>
    </source>
</evidence>
<organism evidence="2 3">
    <name type="scientific">Hyaloscypha bicolor E</name>
    <dbReference type="NCBI Taxonomy" id="1095630"/>
    <lineage>
        <taxon>Eukaryota</taxon>
        <taxon>Fungi</taxon>
        <taxon>Dikarya</taxon>
        <taxon>Ascomycota</taxon>
        <taxon>Pezizomycotina</taxon>
        <taxon>Leotiomycetes</taxon>
        <taxon>Helotiales</taxon>
        <taxon>Hyaloscyphaceae</taxon>
        <taxon>Hyaloscypha</taxon>
        <taxon>Hyaloscypha bicolor</taxon>
    </lineage>
</organism>
<gene>
    <name evidence="2" type="ORF">K444DRAFT_572030</name>
</gene>
<accession>A0A2J6SR85</accession>
<proteinExistence type="predicted"/>
<name>A0A2J6SR85_9HELO</name>
<dbReference type="AlphaFoldDB" id="A0A2J6SR85"/>
<dbReference type="SUPFAM" id="SSF51182">
    <property type="entry name" value="RmlC-like cupins"/>
    <property type="match status" value="1"/>
</dbReference>
<dbReference type="EMBL" id="KZ613892">
    <property type="protein sequence ID" value="PMD53213.1"/>
    <property type="molecule type" value="Genomic_DNA"/>
</dbReference>
<evidence type="ECO:0000259" key="1">
    <source>
        <dbReference type="Pfam" id="PF07883"/>
    </source>
</evidence>
<dbReference type="CDD" id="cd02231">
    <property type="entry name" value="cupin_BLL6423-like"/>
    <property type="match status" value="1"/>
</dbReference>
<dbReference type="PANTHER" id="PTHR36156">
    <property type="entry name" value="SLR2101 PROTEIN"/>
    <property type="match status" value="1"/>
</dbReference>
<dbReference type="RefSeq" id="XP_024730117.1">
    <property type="nucleotide sequence ID" value="XM_024877342.1"/>
</dbReference>
<dbReference type="InParanoid" id="A0A2J6SR85"/>
<evidence type="ECO:0000313" key="3">
    <source>
        <dbReference type="Proteomes" id="UP000235371"/>
    </source>
</evidence>
<dbReference type="Pfam" id="PF07883">
    <property type="entry name" value="Cupin_2"/>
    <property type="match status" value="1"/>
</dbReference>
<feature type="domain" description="Cupin type-2" evidence="1">
    <location>
        <begin position="92"/>
        <end position="159"/>
    </location>
</feature>
<dbReference type="InterPro" id="IPR047142">
    <property type="entry name" value="OryJ/VirC-like"/>
</dbReference>
<dbReference type="Gene3D" id="2.60.120.10">
    <property type="entry name" value="Jelly Rolls"/>
    <property type="match status" value="1"/>
</dbReference>
<dbReference type="InterPro" id="IPR011051">
    <property type="entry name" value="RmlC_Cupin_sf"/>
</dbReference>